<keyword evidence="3" id="KW-1185">Reference proteome</keyword>
<evidence type="ECO:0000313" key="2">
    <source>
        <dbReference type="EMBL" id="KAF4754292.1"/>
    </source>
</evidence>
<feature type="region of interest" description="Disordered" evidence="1">
    <location>
        <begin position="58"/>
        <end position="106"/>
    </location>
</feature>
<feature type="compositionally biased region" description="Polar residues" evidence="1">
    <location>
        <begin position="312"/>
        <end position="327"/>
    </location>
</feature>
<proteinExistence type="predicted"/>
<feature type="region of interest" description="Disordered" evidence="1">
    <location>
        <begin position="301"/>
        <end position="327"/>
    </location>
</feature>
<gene>
    <name evidence="2" type="ORF">FOZ63_005600</name>
</gene>
<protein>
    <submittedName>
        <fullName evidence="2">Uncharacterized protein</fullName>
    </submittedName>
</protein>
<comment type="caution">
    <text evidence="2">The sequence shown here is derived from an EMBL/GenBank/DDBJ whole genome shotgun (WGS) entry which is preliminary data.</text>
</comment>
<dbReference type="EMBL" id="JABANO010004977">
    <property type="protein sequence ID" value="KAF4754292.1"/>
    <property type="molecule type" value="Genomic_DNA"/>
</dbReference>
<sequence>MVLDIYDDDVMSRLYKRELRRREKERRMQVMQQEYLFRQRDDRYGMGPCGEFHIPPIMFGSSGGSSNTTTATPAARGPSNTPGRPTKVAGGSSSKKFGEVGTPMQEPDEGAQAVLHITPQMDPSSVAAAHLQALIESENKRRQKVDEAQLEWDKRCLAAWDHEVDRRKQWDISHQLQQAERSRRVEAEERRRKEFNCYVQHRLEIEDIHLAAVPPDHPMGNTAALNRMFSLFRRLSGLLHRPSSSSDATPGGNSERSSSRKRRIDDTEESVYSEEKVPTHCVRTLRKRTLPSAALGYGRPVGGDTTGVRRSWPSSITVKDTPSADLSSPITTTQIDAVDAKCRSFSKHPQILSTLSIIRNSIVPTLNELLAENKESLDSGVSGGLRESMRKKELFLNDVTCKEQVRLDCIELDELKPEYGSRQEVRAARKLLIDWLAEVIFARIDFCHNSKVAESKGTSGLLLVPPPSITTNHHTITSPVDNAKRLRVSLDHTITPTTRILGRDRMSSATTTVSKTDLLSRPSYPTRVITTTLEYPKASGRKRARRSSCDEIRRTPAVSRRLSEGGVVPMSMSPKAVGGRPPRQVRNSVGDHEGADDFAMEWRGLGDSVAERVRSQIAELDAQGEASWHLSCLNESSTLQTLRECKAALDGRESGTSENRRALGAILAAVQHVLSRRRGEASNAESLSSFLDSLEKIQTREELQDRVQAAITLLTASSS</sequence>
<organism evidence="2 3">
    <name type="scientific">Perkinsus olseni</name>
    <name type="common">Perkinsus atlanticus</name>
    <dbReference type="NCBI Taxonomy" id="32597"/>
    <lineage>
        <taxon>Eukaryota</taxon>
        <taxon>Sar</taxon>
        <taxon>Alveolata</taxon>
        <taxon>Perkinsozoa</taxon>
        <taxon>Perkinsea</taxon>
        <taxon>Perkinsida</taxon>
        <taxon>Perkinsidae</taxon>
        <taxon>Perkinsus</taxon>
    </lineage>
</organism>
<evidence type="ECO:0000313" key="3">
    <source>
        <dbReference type="Proteomes" id="UP000553632"/>
    </source>
</evidence>
<evidence type="ECO:0000256" key="1">
    <source>
        <dbReference type="SAM" id="MobiDB-lite"/>
    </source>
</evidence>
<feature type="compositionally biased region" description="Low complexity" evidence="1">
    <location>
        <begin position="64"/>
        <end position="75"/>
    </location>
</feature>
<name>A0A7J6UAT6_PEROL</name>
<reference evidence="2 3" key="1">
    <citation type="submission" date="2020-04" db="EMBL/GenBank/DDBJ databases">
        <title>Perkinsus olseni comparative genomics.</title>
        <authorList>
            <person name="Bogema D.R."/>
        </authorList>
    </citation>
    <scope>NUCLEOTIDE SEQUENCE [LARGE SCALE GENOMIC DNA]</scope>
    <source>
        <strain evidence="2 3">ATCC PRA-207</strain>
    </source>
</reference>
<dbReference type="AlphaFoldDB" id="A0A7J6UAT6"/>
<accession>A0A7J6UAT6</accession>
<dbReference type="Proteomes" id="UP000553632">
    <property type="component" value="Unassembled WGS sequence"/>
</dbReference>
<feature type="region of interest" description="Disordered" evidence="1">
    <location>
        <begin position="240"/>
        <end position="275"/>
    </location>
</feature>
<feature type="compositionally biased region" description="Polar residues" evidence="1">
    <location>
        <begin position="242"/>
        <end position="256"/>
    </location>
</feature>